<evidence type="ECO:0000256" key="7">
    <source>
        <dbReference type="ARBA" id="ARBA00022801"/>
    </source>
</evidence>
<feature type="active site" evidence="12">
    <location>
        <position position="7"/>
    </location>
</feature>
<dbReference type="STRING" id="292563.Cyast_2792"/>
<dbReference type="PATRIC" id="fig|292563.3.peg.2912"/>
<feature type="binding site" evidence="12">
    <location>
        <position position="140"/>
    </location>
    <ligand>
        <name>Mg(2+)</name>
        <dbReference type="ChEBI" id="CHEBI:18420"/>
        <label>1</label>
    </ligand>
</feature>
<reference evidence="14" key="1">
    <citation type="journal article" date="2013" name="Proc. Natl. Acad. Sci. U.S.A.">
        <title>Improving the coverage of the cyanobacterial phylum using diversity-driven genome sequencing.</title>
        <authorList>
            <person name="Shih P.M."/>
            <person name="Wu D."/>
            <person name="Latifi A."/>
            <person name="Axen S.D."/>
            <person name="Fewer D.P."/>
            <person name="Talla E."/>
            <person name="Calteau A."/>
            <person name="Cai F."/>
            <person name="Tandeau de Marsac N."/>
            <person name="Rippka R."/>
            <person name="Herdman M."/>
            <person name="Sivonen K."/>
            <person name="Coursin T."/>
            <person name="Laurent T."/>
            <person name="Goodwin L."/>
            <person name="Nolan M."/>
            <person name="Davenport K.W."/>
            <person name="Han C.S."/>
            <person name="Rubin E.M."/>
            <person name="Eisen J.A."/>
            <person name="Woyke T."/>
            <person name="Gugger M."/>
            <person name="Kerfeld C.A."/>
        </authorList>
    </citation>
    <scope>NUCLEOTIDE SEQUENCE [LARGE SCALE GENOMIC DNA]</scope>
    <source>
        <strain evidence="14">ATCC 29140 / PCC 7202</strain>
    </source>
</reference>
<feature type="binding site" evidence="12">
    <location>
        <position position="7"/>
    </location>
    <ligand>
        <name>Mg(2+)</name>
        <dbReference type="ChEBI" id="CHEBI:18420"/>
        <label>1</label>
    </ligand>
</feature>
<evidence type="ECO:0000256" key="6">
    <source>
        <dbReference type="ARBA" id="ARBA00022763"/>
    </source>
</evidence>
<keyword evidence="11 12" id="KW-0234">DNA repair</keyword>
<evidence type="ECO:0000256" key="3">
    <source>
        <dbReference type="ARBA" id="ARBA00022722"/>
    </source>
</evidence>
<name>K9YPE3_CYASC</name>
<dbReference type="HAMAP" id="MF_00034">
    <property type="entry name" value="RuvC"/>
    <property type="match status" value="1"/>
</dbReference>
<feature type="active site" evidence="12">
    <location>
        <position position="68"/>
    </location>
</feature>
<organism evidence="13 14">
    <name type="scientific">Cyanobacterium stanieri (strain ATCC 29140 / PCC 7202)</name>
    <dbReference type="NCBI Taxonomy" id="292563"/>
    <lineage>
        <taxon>Bacteria</taxon>
        <taxon>Bacillati</taxon>
        <taxon>Cyanobacteriota</taxon>
        <taxon>Cyanophyceae</taxon>
        <taxon>Oscillatoriophycideae</taxon>
        <taxon>Chroococcales</taxon>
        <taxon>Geminocystaceae</taxon>
        <taxon>Cyanobacterium</taxon>
    </lineage>
</organism>
<evidence type="ECO:0000256" key="11">
    <source>
        <dbReference type="ARBA" id="ARBA00023204"/>
    </source>
</evidence>
<dbReference type="Pfam" id="PF02075">
    <property type="entry name" value="RuvC"/>
    <property type="match status" value="1"/>
</dbReference>
<keyword evidence="14" id="KW-1185">Reference proteome</keyword>
<evidence type="ECO:0000256" key="12">
    <source>
        <dbReference type="HAMAP-Rule" id="MF_00034"/>
    </source>
</evidence>
<feature type="binding site" evidence="12">
    <location>
        <position position="68"/>
    </location>
    <ligand>
        <name>Mg(2+)</name>
        <dbReference type="ChEBI" id="CHEBI:18420"/>
        <label>2</label>
    </ligand>
</feature>
<dbReference type="KEGG" id="csn:Cyast_2792"/>
<dbReference type="SUPFAM" id="SSF53098">
    <property type="entry name" value="Ribonuclease H-like"/>
    <property type="match status" value="1"/>
</dbReference>
<dbReference type="GO" id="GO:0005737">
    <property type="term" value="C:cytoplasm"/>
    <property type="evidence" value="ECO:0007669"/>
    <property type="project" value="UniProtKB-SubCell"/>
</dbReference>
<dbReference type="GO" id="GO:0006281">
    <property type="term" value="P:DNA repair"/>
    <property type="evidence" value="ECO:0007669"/>
    <property type="project" value="UniProtKB-UniRule"/>
</dbReference>
<dbReference type="EC" id="3.1.21.10" evidence="12"/>
<comment type="subcellular location">
    <subcellularLocation>
        <location evidence="12">Cytoplasm</location>
    </subcellularLocation>
</comment>
<keyword evidence="7 12" id="KW-0378">Hydrolase</keyword>
<dbReference type="PRINTS" id="PR00696">
    <property type="entry name" value="RSOLVASERUVC"/>
</dbReference>
<dbReference type="PANTHER" id="PTHR30194:SF3">
    <property type="entry name" value="CROSSOVER JUNCTION ENDODEOXYRIBONUCLEASE RUVC"/>
    <property type="match status" value="1"/>
</dbReference>
<sequence length="160" mass="17928">MIWLGIDPGLAIIGWAVLEGDDMISPRLIDYGITETDKKYSTGHRLREIEEDFTELFKEFKPQRVAIEMPFFSRQIKAAGGVLQALGVIHLICYREAEIDPIFLHQSSWKAHLVHGKATKEEVAQALQGIFELDALPIDDSVDAIAIAYAAYCGLQNQIK</sequence>
<dbReference type="EMBL" id="CP003940">
    <property type="protein sequence ID" value="AFZ48734.1"/>
    <property type="molecule type" value="Genomic_DNA"/>
</dbReference>
<dbReference type="GO" id="GO:0048476">
    <property type="term" value="C:Holliday junction resolvase complex"/>
    <property type="evidence" value="ECO:0007669"/>
    <property type="project" value="UniProtKB-UniRule"/>
</dbReference>
<dbReference type="InterPro" id="IPR002176">
    <property type="entry name" value="X-over_junc_endoDNase_RuvC"/>
</dbReference>
<dbReference type="GO" id="GO:0008821">
    <property type="term" value="F:crossover junction DNA endonuclease activity"/>
    <property type="evidence" value="ECO:0007669"/>
    <property type="project" value="UniProtKB-UniRule"/>
</dbReference>
<keyword evidence="5 12" id="KW-0255">Endonuclease</keyword>
<dbReference type="InterPro" id="IPR036397">
    <property type="entry name" value="RNaseH_sf"/>
</dbReference>
<evidence type="ECO:0000313" key="14">
    <source>
        <dbReference type="Proteomes" id="UP000010483"/>
    </source>
</evidence>
<keyword evidence="8 12" id="KW-0460">Magnesium</keyword>
<keyword evidence="6 12" id="KW-0227">DNA damage</keyword>
<evidence type="ECO:0000313" key="13">
    <source>
        <dbReference type="EMBL" id="AFZ48734.1"/>
    </source>
</evidence>
<evidence type="ECO:0000256" key="8">
    <source>
        <dbReference type="ARBA" id="ARBA00022842"/>
    </source>
</evidence>
<keyword evidence="9 12" id="KW-0238">DNA-binding</keyword>
<dbReference type="GO" id="GO:0006310">
    <property type="term" value="P:DNA recombination"/>
    <property type="evidence" value="ECO:0007669"/>
    <property type="project" value="UniProtKB-UniRule"/>
</dbReference>
<keyword evidence="10 12" id="KW-0233">DNA recombination</keyword>
<dbReference type="Gene3D" id="3.30.420.10">
    <property type="entry name" value="Ribonuclease H-like superfamily/Ribonuclease H"/>
    <property type="match status" value="1"/>
</dbReference>
<comment type="catalytic activity">
    <reaction evidence="12">
        <text>Endonucleolytic cleavage at a junction such as a reciprocal single-stranded crossover between two homologous DNA duplexes (Holliday junction).</text>
        <dbReference type="EC" id="3.1.21.10"/>
    </reaction>
</comment>
<dbReference type="AlphaFoldDB" id="K9YPE3"/>
<comment type="subunit">
    <text evidence="12">Homodimer which binds Holliday junction (HJ) DNA. The HJ becomes 2-fold symmetrical on binding to RuvC with unstacked arms; it has a different conformation from HJ DNA in complex with RuvA. In the full resolvosome a probable DNA-RuvA(4)-RuvB(12)-RuvC(2) complex forms which resolves the HJ.</text>
</comment>
<keyword evidence="2 12" id="KW-0963">Cytoplasm</keyword>
<evidence type="ECO:0000256" key="9">
    <source>
        <dbReference type="ARBA" id="ARBA00023125"/>
    </source>
</evidence>
<dbReference type="GO" id="GO:0003677">
    <property type="term" value="F:DNA binding"/>
    <property type="evidence" value="ECO:0007669"/>
    <property type="project" value="UniProtKB-KW"/>
</dbReference>
<comment type="function">
    <text evidence="12">The RuvA-RuvB-RuvC complex processes Holliday junction (HJ) DNA during genetic recombination and DNA repair. Endonuclease that resolves HJ intermediates. Cleaves cruciform DNA by making single-stranded nicks across the HJ at symmetrical positions within the homologous arms, yielding a 5'-phosphate and a 3'-hydroxyl group; requires a central core of homology in the junction. The consensus cleavage sequence is 5'-(A/T)TT(C/G)-3'. Cleavage occurs on the 3'-side of the TT dinucleotide at the point of strand exchange. HJ branch migration catalyzed by RuvA-RuvB allows RuvC to scan DNA until it finds its consensus sequence, where it cleaves and resolves the cruciform DNA.</text>
</comment>
<evidence type="ECO:0000256" key="4">
    <source>
        <dbReference type="ARBA" id="ARBA00022723"/>
    </source>
</evidence>
<comment type="similarity">
    <text evidence="1 12">Belongs to the RuvC family.</text>
</comment>
<protein>
    <recommendedName>
        <fullName evidence="12">Crossover junction endodeoxyribonuclease RuvC</fullName>
        <ecNumber evidence="12">3.1.21.10</ecNumber>
    </recommendedName>
    <alternativeName>
        <fullName evidence="12">Holliday junction nuclease RuvC</fullName>
    </alternativeName>
    <alternativeName>
        <fullName evidence="12">Holliday junction resolvase RuvC</fullName>
    </alternativeName>
</protein>
<evidence type="ECO:0000256" key="10">
    <source>
        <dbReference type="ARBA" id="ARBA00023172"/>
    </source>
</evidence>
<dbReference type="PANTHER" id="PTHR30194">
    <property type="entry name" value="CROSSOVER JUNCTION ENDODEOXYRIBONUCLEASE RUVC"/>
    <property type="match status" value="1"/>
</dbReference>
<evidence type="ECO:0000256" key="1">
    <source>
        <dbReference type="ARBA" id="ARBA00009518"/>
    </source>
</evidence>
<dbReference type="eggNOG" id="COG0817">
    <property type="taxonomic scope" value="Bacteria"/>
</dbReference>
<keyword evidence="4 12" id="KW-0479">Metal-binding</keyword>
<evidence type="ECO:0000256" key="2">
    <source>
        <dbReference type="ARBA" id="ARBA00022490"/>
    </source>
</evidence>
<feature type="active site" evidence="12">
    <location>
        <position position="140"/>
    </location>
</feature>
<proteinExistence type="inferred from homology"/>
<comment type="cofactor">
    <cofactor evidence="12">
        <name>Mg(2+)</name>
        <dbReference type="ChEBI" id="CHEBI:18420"/>
    </cofactor>
    <text evidence="12">Binds 2 Mg(2+) ion per subunit.</text>
</comment>
<dbReference type="InterPro" id="IPR012337">
    <property type="entry name" value="RNaseH-like_sf"/>
</dbReference>
<dbReference type="HOGENOM" id="CLU_091257_3_1_3"/>
<dbReference type="Proteomes" id="UP000010483">
    <property type="component" value="Chromosome"/>
</dbReference>
<gene>
    <name evidence="12" type="primary">ruvC</name>
    <name evidence="13" type="ordered locus">Cyast_2792</name>
</gene>
<accession>K9YPE3</accession>
<dbReference type="GO" id="GO:0000287">
    <property type="term" value="F:magnesium ion binding"/>
    <property type="evidence" value="ECO:0007669"/>
    <property type="project" value="UniProtKB-UniRule"/>
</dbReference>
<evidence type="ECO:0000256" key="5">
    <source>
        <dbReference type="ARBA" id="ARBA00022759"/>
    </source>
</evidence>
<keyword evidence="3 12" id="KW-0540">Nuclease</keyword>